<reference evidence="1 2" key="1">
    <citation type="submission" date="2013-11" db="EMBL/GenBank/DDBJ databases">
        <title>Draft genome of the bovine lungworm Dictyocaulus viviparus.</title>
        <authorList>
            <person name="Mitreva M."/>
        </authorList>
    </citation>
    <scope>NUCLEOTIDE SEQUENCE [LARGE SCALE GENOMIC DNA]</scope>
    <source>
        <strain evidence="1 2">HannoverDv2000</strain>
    </source>
</reference>
<dbReference type="Proteomes" id="UP000053766">
    <property type="component" value="Unassembled WGS sequence"/>
</dbReference>
<gene>
    <name evidence="1" type="ORF">DICVIV_07012</name>
</gene>
<proteinExistence type="predicted"/>
<sequence>MPMISLYLHVSERNLVTFSWIDVNLFCVLIEYISDELHYQSNFDSVILSVTICDAFAFVYCLDRIGTLLDVANRAVLATFNFAHILEHNGMSSQVRMSTATITSLGEKLFIALGTVSGHIFFTDFAPSSFNTPMKTCHEVSMYNFRT</sequence>
<reference evidence="2" key="2">
    <citation type="journal article" date="2016" name="Sci. Rep.">
        <title>Dictyocaulus viviparus genome, variome and transcriptome elucidate lungworm biology and support future intervention.</title>
        <authorList>
            <person name="McNulty S.N."/>
            <person name="Strube C."/>
            <person name="Rosa B.A."/>
            <person name="Martin J.C."/>
            <person name="Tyagi R."/>
            <person name="Choi Y.J."/>
            <person name="Wang Q."/>
            <person name="Hallsworth Pepin K."/>
            <person name="Zhang X."/>
            <person name="Ozersky P."/>
            <person name="Wilson R.K."/>
            <person name="Sternberg P.W."/>
            <person name="Gasser R.B."/>
            <person name="Mitreva M."/>
        </authorList>
    </citation>
    <scope>NUCLEOTIDE SEQUENCE [LARGE SCALE GENOMIC DNA]</scope>
    <source>
        <strain evidence="2">HannoverDv2000</strain>
    </source>
</reference>
<evidence type="ECO:0000313" key="2">
    <source>
        <dbReference type="Proteomes" id="UP000053766"/>
    </source>
</evidence>
<name>A0A0D8XSZ5_DICVI</name>
<dbReference type="EMBL" id="KN716328">
    <property type="protein sequence ID" value="KJH46932.1"/>
    <property type="molecule type" value="Genomic_DNA"/>
</dbReference>
<accession>A0A0D8XSZ5</accession>
<organism evidence="1 2">
    <name type="scientific">Dictyocaulus viviparus</name>
    <name type="common">Bovine lungworm</name>
    <dbReference type="NCBI Taxonomy" id="29172"/>
    <lineage>
        <taxon>Eukaryota</taxon>
        <taxon>Metazoa</taxon>
        <taxon>Ecdysozoa</taxon>
        <taxon>Nematoda</taxon>
        <taxon>Chromadorea</taxon>
        <taxon>Rhabditida</taxon>
        <taxon>Rhabditina</taxon>
        <taxon>Rhabditomorpha</taxon>
        <taxon>Strongyloidea</taxon>
        <taxon>Metastrongylidae</taxon>
        <taxon>Dictyocaulus</taxon>
    </lineage>
</organism>
<dbReference type="AlphaFoldDB" id="A0A0D8XSZ5"/>
<protein>
    <submittedName>
        <fullName evidence="1">Uncharacterized protein</fullName>
    </submittedName>
</protein>
<evidence type="ECO:0000313" key="1">
    <source>
        <dbReference type="EMBL" id="KJH46932.1"/>
    </source>
</evidence>
<keyword evidence="2" id="KW-1185">Reference proteome</keyword>